<evidence type="ECO:0000256" key="1">
    <source>
        <dbReference type="SAM" id="MobiDB-lite"/>
    </source>
</evidence>
<name>A0A9P6PMW1_9FUNG</name>
<keyword evidence="3" id="KW-1185">Reference proteome</keyword>
<dbReference type="Proteomes" id="UP000807716">
    <property type="component" value="Unassembled WGS sequence"/>
</dbReference>
<organism evidence="2 3">
    <name type="scientific">Actinomortierella ambigua</name>
    <dbReference type="NCBI Taxonomy" id="1343610"/>
    <lineage>
        <taxon>Eukaryota</taxon>
        <taxon>Fungi</taxon>
        <taxon>Fungi incertae sedis</taxon>
        <taxon>Mucoromycota</taxon>
        <taxon>Mortierellomycotina</taxon>
        <taxon>Mortierellomycetes</taxon>
        <taxon>Mortierellales</taxon>
        <taxon>Mortierellaceae</taxon>
        <taxon>Actinomortierella</taxon>
    </lineage>
</organism>
<sequence>MILDKLPGEGPTDTRGNRLIFGHILHRLAAVTYNGVVSGLSIRVGRNMGHVSTDSDREAGDDTVVRYGGQSL</sequence>
<dbReference type="EMBL" id="JAAAJB010000879">
    <property type="protein sequence ID" value="KAG0250260.1"/>
    <property type="molecule type" value="Genomic_DNA"/>
</dbReference>
<gene>
    <name evidence="2" type="ORF">DFQ27_009478</name>
</gene>
<dbReference type="OrthoDB" id="26838at2759"/>
<feature type="region of interest" description="Disordered" evidence="1">
    <location>
        <begin position="48"/>
        <end position="72"/>
    </location>
</feature>
<comment type="caution">
    <text evidence="2">The sequence shown here is derived from an EMBL/GenBank/DDBJ whole genome shotgun (WGS) entry which is preliminary data.</text>
</comment>
<feature type="compositionally biased region" description="Basic and acidic residues" evidence="1">
    <location>
        <begin position="53"/>
        <end position="64"/>
    </location>
</feature>
<protein>
    <submittedName>
        <fullName evidence="2">Uncharacterized protein</fullName>
    </submittedName>
</protein>
<evidence type="ECO:0000313" key="2">
    <source>
        <dbReference type="EMBL" id="KAG0250260.1"/>
    </source>
</evidence>
<reference evidence="2" key="1">
    <citation type="journal article" date="2020" name="Fungal Divers.">
        <title>Resolving the Mortierellaceae phylogeny through synthesis of multi-gene phylogenetics and phylogenomics.</title>
        <authorList>
            <person name="Vandepol N."/>
            <person name="Liber J."/>
            <person name="Desiro A."/>
            <person name="Na H."/>
            <person name="Kennedy M."/>
            <person name="Barry K."/>
            <person name="Grigoriev I.V."/>
            <person name="Miller A.N."/>
            <person name="O'Donnell K."/>
            <person name="Stajich J.E."/>
            <person name="Bonito G."/>
        </authorList>
    </citation>
    <scope>NUCLEOTIDE SEQUENCE</scope>
    <source>
        <strain evidence="2">BC1065</strain>
    </source>
</reference>
<evidence type="ECO:0000313" key="3">
    <source>
        <dbReference type="Proteomes" id="UP000807716"/>
    </source>
</evidence>
<proteinExistence type="predicted"/>
<accession>A0A9P6PMW1</accession>
<dbReference type="AlphaFoldDB" id="A0A9P6PMW1"/>